<dbReference type="GeneID" id="36559993"/>
<protein>
    <submittedName>
        <fullName evidence="1">Uncharacterized protein</fullName>
    </submittedName>
</protein>
<reference evidence="1 2" key="1">
    <citation type="submission" date="2016-12" db="EMBL/GenBank/DDBJ databases">
        <title>The genomes of Aspergillus section Nigri reveals drivers in fungal speciation.</title>
        <authorList>
            <consortium name="DOE Joint Genome Institute"/>
            <person name="Vesth T.C."/>
            <person name="Nybo J."/>
            <person name="Theobald S."/>
            <person name="Brandl J."/>
            <person name="Frisvad J.C."/>
            <person name="Nielsen K.F."/>
            <person name="Lyhne E.K."/>
            <person name="Kogle M.E."/>
            <person name="Kuo A."/>
            <person name="Riley R."/>
            <person name="Clum A."/>
            <person name="Nolan M."/>
            <person name="Lipzen A."/>
            <person name="Salamov A."/>
            <person name="Henrissat B."/>
            <person name="Wiebenga A."/>
            <person name="De Vries R.P."/>
            <person name="Grigoriev I.V."/>
            <person name="Mortensen U.H."/>
            <person name="Andersen M.R."/>
            <person name="Baker S.E."/>
        </authorList>
    </citation>
    <scope>NUCLEOTIDE SEQUENCE [LARGE SCALE GENOMIC DNA]</scope>
    <source>
        <strain evidence="1 2">IBT 23096</strain>
    </source>
</reference>
<dbReference type="RefSeq" id="XP_024705042.1">
    <property type="nucleotide sequence ID" value="XM_024852295.1"/>
</dbReference>
<evidence type="ECO:0000313" key="2">
    <source>
        <dbReference type="Proteomes" id="UP000234275"/>
    </source>
</evidence>
<keyword evidence="2" id="KW-1185">Reference proteome</keyword>
<evidence type="ECO:0000313" key="1">
    <source>
        <dbReference type="EMBL" id="PLB49740.1"/>
    </source>
</evidence>
<proteinExistence type="predicted"/>
<organism evidence="1 2">
    <name type="scientific">Aspergillus steynii IBT 23096</name>
    <dbReference type="NCBI Taxonomy" id="1392250"/>
    <lineage>
        <taxon>Eukaryota</taxon>
        <taxon>Fungi</taxon>
        <taxon>Dikarya</taxon>
        <taxon>Ascomycota</taxon>
        <taxon>Pezizomycotina</taxon>
        <taxon>Eurotiomycetes</taxon>
        <taxon>Eurotiomycetidae</taxon>
        <taxon>Eurotiales</taxon>
        <taxon>Aspergillaceae</taxon>
        <taxon>Aspergillus</taxon>
        <taxon>Aspergillus subgen. Circumdati</taxon>
    </lineage>
</organism>
<accession>A0A2I2GA38</accession>
<dbReference type="VEuPathDB" id="FungiDB:P170DRAFT_465066"/>
<comment type="caution">
    <text evidence="1">The sequence shown here is derived from an EMBL/GenBank/DDBJ whole genome shotgun (WGS) entry which is preliminary data.</text>
</comment>
<dbReference type="Proteomes" id="UP000234275">
    <property type="component" value="Unassembled WGS sequence"/>
</dbReference>
<dbReference type="STRING" id="1392250.A0A2I2GA38"/>
<dbReference type="AlphaFoldDB" id="A0A2I2GA38"/>
<sequence length="417" mass="47853">MGSSESGSEKVNLAIDDLEKSLDHIGTCWLQRCLLWNRPFTRLVRPPSHLHDQLESYRLGLDIPPSSLIIIHPRVDAILLSIIGSVMEKYRARHGSLPEQLRRMRLEFNQQVTMSHSFDYEEHQYGFQVDDALWYGDRDNLETNLVVQRMEAMSDGKENTLTGALRGSEDSRQIYGIVTDSYKWHFMRVSPSGQLFLKSFDWNKKREQRLILDHLQRITKEANNLAYKVYGNSDLGSQSVTEATGCIVERSFGNKTGKDYLVSVSLGKSNIWPIKGMWLKDAEEAFNLRMEPEQVHLFEPTLVETSSIDHIISVWKMYNLATYKSWVFEQPARPLIELIFLTLISDPMINRCLYLQLGGTDCHIETSCLYRDRSITVHGSTDYSIRKKNDPHSVFPILVAGEWEDGLCPLVAYMAPG</sequence>
<dbReference type="OrthoDB" id="2103397at2759"/>
<gene>
    <name evidence="1" type="ORF">P170DRAFT_465066</name>
</gene>
<dbReference type="EMBL" id="MSFO01000004">
    <property type="protein sequence ID" value="PLB49740.1"/>
    <property type="molecule type" value="Genomic_DNA"/>
</dbReference>
<name>A0A2I2GA38_9EURO</name>